<feature type="region of interest" description="Disordered" evidence="1">
    <location>
        <begin position="46"/>
        <end position="69"/>
    </location>
</feature>
<proteinExistence type="predicted"/>
<evidence type="ECO:0000313" key="3">
    <source>
        <dbReference type="Proteomes" id="UP001187192"/>
    </source>
</evidence>
<evidence type="ECO:0000313" key="2">
    <source>
        <dbReference type="EMBL" id="GMN23667.1"/>
    </source>
</evidence>
<gene>
    <name evidence="2" type="ORF">TIFTF001_000218</name>
</gene>
<dbReference type="AlphaFoldDB" id="A0AA88CNR4"/>
<protein>
    <submittedName>
        <fullName evidence="2">Uncharacterized protein</fullName>
    </submittedName>
</protein>
<comment type="caution">
    <text evidence="2">The sequence shown here is derived from an EMBL/GenBank/DDBJ whole genome shotgun (WGS) entry which is preliminary data.</text>
</comment>
<dbReference type="EMBL" id="BTGU01000001">
    <property type="protein sequence ID" value="GMN23667.1"/>
    <property type="molecule type" value="Genomic_DNA"/>
</dbReference>
<reference evidence="2" key="1">
    <citation type="submission" date="2023-07" db="EMBL/GenBank/DDBJ databases">
        <title>draft genome sequence of fig (Ficus carica).</title>
        <authorList>
            <person name="Takahashi T."/>
            <person name="Nishimura K."/>
        </authorList>
    </citation>
    <scope>NUCLEOTIDE SEQUENCE</scope>
</reference>
<name>A0AA88CNR4_FICCA</name>
<accession>A0AA88CNR4</accession>
<organism evidence="2 3">
    <name type="scientific">Ficus carica</name>
    <name type="common">Common fig</name>
    <dbReference type="NCBI Taxonomy" id="3494"/>
    <lineage>
        <taxon>Eukaryota</taxon>
        <taxon>Viridiplantae</taxon>
        <taxon>Streptophyta</taxon>
        <taxon>Embryophyta</taxon>
        <taxon>Tracheophyta</taxon>
        <taxon>Spermatophyta</taxon>
        <taxon>Magnoliopsida</taxon>
        <taxon>eudicotyledons</taxon>
        <taxon>Gunneridae</taxon>
        <taxon>Pentapetalae</taxon>
        <taxon>rosids</taxon>
        <taxon>fabids</taxon>
        <taxon>Rosales</taxon>
        <taxon>Moraceae</taxon>
        <taxon>Ficeae</taxon>
        <taxon>Ficus</taxon>
    </lineage>
</organism>
<dbReference type="Proteomes" id="UP001187192">
    <property type="component" value="Unassembled WGS sequence"/>
</dbReference>
<evidence type="ECO:0000256" key="1">
    <source>
        <dbReference type="SAM" id="MobiDB-lite"/>
    </source>
</evidence>
<dbReference type="Gramene" id="FCD_00001999-RA">
    <property type="protein sequence ID" value="FCD_00001999-RA:cds"/>
    <property type="gene ID" value="FCD_00001999"/>
</dbReference>
<keyword evidence="3" id="KW-1185">Reference proteome</keyword>
<sequence>MFVHCCLGIMAQFPPILRERALLALTMWRGIREEIATKSMDLSPTLGHKSGRSLTRSCRRSSKSPSHLLVWRSSRRRKSTLARTQLHR</sequence>